<organism evidence="1 2">
    <name type="scientific">Apiospora hydei</name>
    <dbReference type="NCBI Taxonomy" id="1337664"/>
    <lineage>
        <taxon>Eukaryota</taxon>
        <taxon>Fungi</taxon>
        <taxon>Dikarya</taxon>
        <taxon>Ascomycota</taxon>
        <taxon>Pezizomycotina</taxon>
        <taxon>Sordariomycetes</taxon>
        <taxon>Xylariomycetidae</taxon>
        <taxon>Amphisphaeriales</taxon>
        <taxon>Apiosporaceae</taxon>
        <taxon>Apiospora</taxon>
    </lineage>
</organism>
<keyword evidence="2" id="KW-1185">Reference proteome</keyword>
<evidence type="ECO:0000313" key="2">
    <source>
        <dbReference type="Proteomes" id="UP001433268"/>
    </source>
</evidence>
<dbReference type="RefSeq" id="XP_066663462.1">
    <property type="nucleotide sequence ID" value="XM_066817770.1"/>
</dbReference>
<evidence type="ECO:0000313" key="1">
    <source>
        <dbReference type="EMBL" id="KAK8066709.1"/>
    </source>
</evidence>
<dbReference type="GeneID" id="92050830"/>
<dbReference type="EMBL" id="JAQQWN010000009">
    <property type="protein sequence ID" value="KAK8066709.1"/>
    <property type="molecule type" value="Genomic_DNA"/>
</dbReference>
<accession>A0ABR1V9I2</accession>
<dbReference type="Proteomes" id="UP001433268">
    <property type="component" value="Unassembled WGS sequence"/>
</dbReference>
<name>A0ABR1V9I2_9PEZI</name>
<comment type="caution">
    <text evidence="1">The sequence shown here is derived from an EMBL/GenBank/DDBJ whole genome shotgun (WGS) entry which is preliminary data.</text>
</comment>
<sequence>MHRYGLSLEDFRPYRLVLFPVIAGVLYTRDCEQSPPSAPKRPATFPYYSTDLEVLEHTPSADLFSRAWKHMLCVDYGVPGVTPVNSIGNNRPTDVALFDFAESVVSVATHFCHHWSVMTKRQRDRLWHCIAGATRQLDPSDFGMMLYHLHTHHERPYRNAKLGYDRNYMGALQSLVDSIPSRGTEWLIRKLSVDYHVMVPALRLDHPREASRMNESISGTDGS</sequence>
<gene>
    <name evidence="1" type="ORF">PG997_013456</name>
</gene>
<reference evidence="1 2" key="1">
    <citation type="submission" date="2023-01" db="EMBL/GenBank/DDBJ databases">
        <title>Analysis of 21 Apiospora genomes using comparative genomics revels a genus with tremendous synthesis potential of carbohydrate active enzymes and secondary metabolites.</title>
        <authorList>
            <person name="Sorensen T."/>
        </authorList>
    </citation>
    <scope>NUCLEOTIDE SEQUENCE [LARGE SCALE GENOMIC DNA]</scope>
    <source>
        <strain evidence="1 2">CBS 114990</strain>
    </source>
</reference>
<protein>
    <submittedName>
        <fullName evidence="1">Uncharacterized protein</fullName>
    </submittedName>
</protein>
<proteinExistence type="predicted"/>